<feature type="transmembrane region" description="Helical" evidence="5">
    <location>
        <begin position="198"/>
        <end position="221"/>
    </location>
</feature>
<dbReference type="Pfam" id="PF00892">
    <property type="entry name" value="EamA"/>
    <property type="match status" value="1"/>
</dbReference>
<gene>
    <name evidence="7" type="ORF">METZ01_LOCUS40160</name>
</gene>
<feature type="transmembrane region" description="Helical" evidence="5">
    <location>
        <begin position="28"/>
        <end position="52"/>
    </location>
</feature>
<evidence type="ECO:0000256" key="5">
    <source>
        <dbReference type="SAM" id="Phobius"/>
    </source>
</evidence>
<feature type="transmembrane region" description="Helical" evidence="5">
    <location>
        <begin position="254"/>
        <end position="273"/>
    </location>
</feature>
<feature type="transmembrane region" description="Helical" evidence="5">
    <location>
        <begin position="117"/>
        <end position="134"/>
    </location>
</feature>
<dbReference type="AlphaFoldDB" id="A0A381R6D7"/>
<keyword evidence="3 5" id="KW-1133">Transmembrane helix</keyword>
<dbReference type="InterPro" id="IPR037185">
    <property type="entry name" value="EmrE-like"/>
</dbReference>
<dbReference type="PANTHER" id="PTHR22911:SF6">
    <property type="entry name" value="SOLUTE CARRIER FAMILY 35 MEMBER G1"/>
    <property type="match status" value="1"/>
</dbReference>
<reference evidence="7" key="1">
    <citation type="submission" date="2018-05" db="EMBL/GenBank/DDBJ databases">
        <authorList>
            <person name="Lanie J.A."/>
            <person name="Ng W.-L."/>
            <person name="Kazmierczak K.M."/>
            <person name="Andrzejewski T.M."/>
            <person name="Davidsen T.M."/>
            <person name="Wayne K.J."/>
            <person name="Tettelin H."/>
            <person name="Glass J.I."/>
            <person name="Rusch D."/>
            <person name="Podicherti R."/>
            <person name="Tsui H.-C.T."/>
            <person name="Winkler M.E."/>
        </authorList>
    </citation>
    <scope>NUCLEOTIDE SEQUENCE</scope>
</reference>
<evidence type="ECO:0000256" key="3">
    <source>
        <dbReference type="ARBA" id="ARBA00022989"/>
    </source>
</evidence>
<feature type="domain" description="EamA" evidence="6">
    <location>
        <begin position="3"/>
        <end position="133"/>
    </location>
</feature>
<keyword evidence="2 5" id="KW-0812">Transmembrane</keyword>
<name>A0A381R6D7_9ZZZZ</name>
<dbReference type="SUPFAM" id="SSF103481">
    <property type="entry name" value="Multidrug resistance efflux transporter EmrE"/>
    <property type="match status" value="2"/>
</dbReference>
<evidence type="ECO:0000256" key="4">
    <source>
        <dbReference type="ARBA" id="ARBA00023136"/>
    </source>
</evidence>
<dbReference type="EMBL" id="UINC01001717">
    <property type="protein sequence ID" value="SUZ87306.1"/>
    <property type="molecule type" value="Genomic_DNA"/>
</dbReference>
<evidence type="ECO:0000259" key="6">
    <source>
        <dbReference type="Pfam" id="PF00892"/>
    </source>
</evidence>
<evidence type="ECO:0000313" key="7">
    <source>
        <dbReference type="EMBL" id="SUZ87306.1"/>
    </source>
</evidence>
<dbReference type="InterPro" id="IPR000620">
    <property type="entry name" value="EamA_dom"/>
</dbReference>
<feature type="transmembrane region" description="Helical" evidence="5">
    <location>
        <begin position="228"/>
        <end position="248"/>
    </location>
</feature>
<feature type="transmembrane region" description="Helical" evidence="5">
    <location>
        <begin position="140"/>
        <end position="159"/>
    </location>
</feature>
<keyword evidence="4 5" id="KW-0472">Membrane</keyword>
<accession>A0A381R6D7</accession>
<feature type="transmembrane region" description="Helical" evidence="5">
    <location>
        <begin position="91"/>
        <end position="110"/>
    </location>
</feature>
<organism evidence="7">
    <name type="scientific">marine metagenome</name>
    <dbReference type="NCBI Taxonomy" id="408172"/>
    <lineage>
        <taxon>unclassified sequences</taxon>
        <taxon>metagenomes</taxon>
        <taxon>ecological metagenomes</taxon>
    </lineage>
</organism>
<proteinExistence type="predicted"/>
<dbReference type="GO" id="GO:0016020">
    <property type="term" value="C:membrane"/>
    <property type="evidence" value="ECO:0007669"/>
    <property type="project" value="UniProtKB-SubCell"/>
</dbReference>
<feature type="transmembrane region" description="Helical" evidence="5">
    <location>
        <begin position="171"/>
        <end position="192"/>
    </location>
</feature>
<feature type="transmembrane region" description="Helical" evidence="5">
    <location>
        <begin position="64"/>
        <end position="85"/>
    </location>
</feature>
<evidence type="ECO:0000256" key="1">
    <source>
        <dbReference type="ARBA" id="ARBA00004141"/>
    </source>
</evidence>
<comment type="subcellular location">
    <subcellularLocation>
        <location evidence="1">Membrane</location>
        <topology evidence="1">Multi-pass membrane protein</topology>
    </subcellularLocation>
</comment>
<sequence length="278" mass="29880">MGTVLLVAGAGLLTANDALIKIAINSHALGQVMLIRSVFSMLTVLVCLPLLGGWQNLRINNGRGVTLCAGLLVISVMVFPVSMRYLPLADAIILAYTSPLWVIILAPVLIRERTWWPQWLAVALGFFGACLVVKPGFGMHWAVTLPLFVALLVGLRDIVTRRIATTENAIAILALANLMTMLIAAVLAPFNWQPMLPSMWGVLAGAGVLFAVSQVIIVMAFRYAEAAVLSTLKYSAILFAVLYGYGLWGDLPDLLALVGAVCIILSGIAIIRFRRTPG</sequence>
<evidence type="ECO:0000256" key="2">
    <source>
        <dbReference type="ARBA" id="ARBA00022692"/>
    </source>
</evidence>
<dbReference type="PANTHER" id="PTHR22911">
    <property type="entry name" value="ACYL-MALONYL CONDENSING ENZYME-RELATED"/>
    <property type="match status" value="1"/>
</dbReference>
<protein>
    <recommendedName>
        <fullName evidence="6">EamA domain-containing protein</fullName>
    </recommendedName>
</protein>